<evidence type="ECO:0000313" key="3">
    <source>
        <dbReference type="EMBL" id="KAF2659112.1"/>
    </source>
</evidence>
<dbReference type="Proteomes" id="UP000799324">
    <property type="component" value="Unassembled WGS sequence"/>
</dbReference>
<evidence type="ECO:0000256" key="1">
    <source>
        <dbReference type="SAM" id="Phobius"/>
    </source>
</evidence>
<proteinExistence type="predicted"/>
<accession>A0A6A6THA4</accession>
<dbReference type="AlphaFoldDB" id="A0A6A6THA4"/>
<sequence>MDIFGNDMGGVGADTIEDCIEQCTRNTKACYGIVWIEEDKVCLPKGASTSYRSLSPKINATAVLNIPYQVEQDMNDIICPYPNLSTQKTRNGLEFQILCGANLSFDDLLSPLTDSESEMHANSLLECLENCAKLHPLCTRVTYNADRNGGSWLNCWLKQGVTSKATPDTRLMVHSAYALVPNLERNDCRNGSLVQVQGSETRFRLSCNDFRRINGTVGSIPQSYHEKSLQDCADRCGNKGSTCVAAVFDHEMWSGFQNCYLFDKMPGPGEQNSNYTFAYLDSLSSQYLAPPPKPAEISGKSWMAGIITPAIVIPALAGFYWYWARMRKSKKA</sequence>
<dbReference type="OrthoDB" id="3943216at2759"/>
<protein>
    <recommendedName>
        <fullName evidence="2">Apple domain-containing protein</fullName>
    </recommendedName>
</protein>
<feature type="domain" description="Apple" evidence="2">
    <location>
        <begin position="205"/>
        <end position="283"/>
    </location>
</feature>
<keyword evidence="4" id="KW-1185">Reference proteome</keyword>
<organism evidence="3 4">
    <name type="scientific">Lophiostoma macrostomum CBS 122681</name>
    <dbReference type="NCBI Taxonomy" id="1314788"/>
    <lineage>
        <taxon>Eukaryota</taxon>
        <taxon>Fungi</taxon>
        <taxon>Dikarya</taxon>
        <taxon>Ascomycota</taxon>
        <taxon>Pezizomycotina</taxon>
        <taxon>Dothideomycetes</taxon>
        <taxon>Pleosporomycetidae</taxon>
        <taxon>Pleosporales</taxon>
        <taxon>Lophiostomataceae</taxon>
        <taxon>Lophiostoma</taxon>
    </lineage>
</organism>
<evidence type="ECO:0000313" key="4">
    <source>
        <dbReference type="Proteomes" id="UP000799324"/>
    </source>
</evidence>
<name>A0A6A6THA4_9PLEO</name>
<reference evidence="3" key="1">
    <citation type="journal article" date="2020" name="Stud. Mycol.">
        <title>101 Dothideomycetes genomes: a test case for predicting lifestyles and emergence of pathogens.</title>
        <authorList>
            <person name="Haridas S."/>
            <person name="Albert R."/>
            <person name="Binder M."/>
            <person name="Bloem J."/>
            <person name="Labutti K."/>
            <person name="Salamov A."/>
            <person name="Andreopoulos B."/>
            <person name="Baker S."/>
            <person name="Barry K."/>
            <person name="Bills G."/>
            <person name="Bluhm B."/>
            <person name="Cannon C."/>
            <person name="Castanera R."/>
            <person name="Culley D."/>
            <person name="Daum C."/>
            <person name="Ezra D."/>
            <person name="Gonzalez J."/>
            <person name="Henrissat B."/>
            <person name="Kuo A."/>
            <person name="Liang C."/>
            <person name="Lipzen A."/>
            <person name="Lutzoni F."/>
            <person name="Magnuson J."/>
            <person name="Mondo S."/>
            <person name="Nolan M."/>
            <person name="Ohm R."/>
            <person name="Pangilinan J."/>
            <person name="Park H.-J."/>
            <person name="Ramirez L."/>
            <person name="Alfaro M."/>
            <person name="Sun H."/>
            <person name="Tritt A."/>
            <person name="Yoshinaga Y."/>
            <person name="Zwiers L.-H."/>
            <person name="Turgeon B."/>
            <person name="Goodwin S."/>
            <person name="Spatafora J."/>
            <person name="Crous P."/>
            <person name="Grigoriev I."/>
        </authorList>
    </citation>
    <scope>NUCLEOTIDE SEQUENCE</scope>
    <source>
        <strain evidence="3">CBS 122681</strain>
    </source>
</reference>
<keyword evidence="1" id="KW-1133">Transmembrane helix</keyword>
<dbReference type="EMBL" id="MU004309">
    <property type="protein sequence ID" value="KAF2659112.1"/>
    <property type="molecule type" value="Genomic_DNA"/>
</dbReference>
<keyword evidence="1" id="KW-0812">Transmembrane</keyword>
<dbReference type="Pfam" id="PF14295">
    <property type="entry name" value="PAN_4"/>
    <property type="match status" value="3"/>
</dbReference>
<dbReference type="SMART" id="SM00473">
    <property type="entry name" value="PAN_AP"/>
    <property type="match status" value="1"/>
</dbReference>
<keyword evidence="1" id="KW-0472">Membrane</keyword>
<gene>
    <name evidence="3" type="ORF">K491DRAFT_712888</name>
</gene>
<dbReference type="InterPro" id="IPR003609">
    <property type="entry name" value="Pan_app"/>
</dbReference>
<feature type="transmembrane region" description="Helical" evidence="1">
    <location>
        <begin position="302"/>
        <end position="323"/>
    </location>
</feature>
<evidence type="ECO:0000259" key="2">
    <source>
        <dbReference type="SMART" id="SM00473"/>
    </source>
</evidence>
<dbReference type="Gene3D" id="3.50.4.10">
    <property type="entry name" value="Hepatocyte Growth Factor"/>
    <property type="match status" value="1"/>
</dbReference>